<dbReference type="PANTHER" id="PTHR14289:SF16">
    <property type="entry name" value="POLYMERASE DELTA-INTERACTING PROTEIN 2"/>
    <property type="match status" value="1"/>
</dbReference>
<dbReference type="PANTHER" id="PTHR14289">
    <property type="entry name" value="F-BOX ONLY PROTEIN 3"/>
    <property type="match status" value="1"/>
</dbReference>
<dbReference type="KEGG" id="aant:HUK68_01070"/>
<dbReference type="InterPro" id="IPR036767">
    <property type="entry name" value="ApaG_sf"/>
</dbReference>
<dbReference type="InterPro" id="IPR023065">
    <property type="entry name" value="Uncharacterised_ApaG"/>
</dbReference>
<evidence type="ECO:0000313" key="5">
    <source>
        <dbReference type="Proteomes" id="UP000509579"/>
    </source>
</evidence>
<organism evidence="4 5">
    <name type="scientific">Comamonas antarctica</name>
    <dbReference type="NCBI Taxonomy" id="2743470"/>
    <lineage>
        <taxon>Bacteria</taxon>
        <taxon>Pseudomonadati</taxon>
        <taxon>Pseudomonadota</taxon>
        <taxon>Betaproteobacteria</taxon>
        <taxon>Burkholderiales</taxon>
        <taxon>Comamonadaceae</taxon>
        <taxon>Comamonas</taxon>
    </lineage>
</organism>
<sequence length="135" mass="14782">MPTNDFQIEVQPEYLPEQSVPEAGVFRFSYTITVTNAGRTPAQLIARHWIISDSSGHTEEIKGLGVIGRQPLLQPGEAFQYSSGCELRTPSGTMHGSYLCVTDEGETFTAPIRLFMLEAFDSGAGGHPLSERVLH</sequence>
<name>A0A6N1X1G0_9BURK</name>
<dbReference type="NCBIfam" id="NF003967">
    <property type="entry name" value="PRK05461.1"/>
    <property type="match status" value="1"/>
</dbReference>
<dbReference type="RefSeq" id="WP_175502526.1">
    <property type="nucleotide sequence ID" value="NZ_CP054840.1"/>
</dbReference>
<evidence type="ECO:0000256" key="2">
    <source>
        <dbReference type="HAMAP-Rule" id="MF_00791"/>
    </source>
</evidence>
<gene>
    <name evidence="2 4" type="primary">apaG</name>
    <name evidence="4" type="ORF">HUK68_01070</name>
</gene>
<protein>
    <recommendedName>
        <fullName evidence="1 2">Protein ApaG</fullName>
    </recommendedName>
</protein>
<dbReference type="Pfam" id="PF04379">
    <property type="entry name" value="DUF525"/>
    <property type="match status" value="1"/>
</dbReference>
<reference evidence="4 5" key="1">
    <citation type="submission" date="2020-06" db="EMBL/GenBank/DDBJ databases">
        <title>Acidovorax antarctica sp. nov., isolated from Corinth ice sheet soil, Antarctic Fields Peninsula.</title>
        <authorList>
            <person name="Xu Q."/>
            <person name="Peng F."/>
        </authorList>
    </citation>
    <scope>NUCLEOTIDE SEQUENCE [LARGE SCALE GENOMIC DNA]</scope>
    <source>
        <strain evidence="4 5">16-35-5</strain>
    </source>
</reference>
<keyword evidence="5" id="KW-1185">Reference proteome</keyword>
<dbReference type="GO" id="GO:0070987">
    <property type="term" value="P:error-free translesion synthesis"/>
    <property type="evidence" value="ECO:0007669"/>
    <property type="project" value="TreeGrafter"/>
</dbReference>
<dbReference type="InterPro" id="IPR007474">
    <property type="entry name" value="ApaG_domain"/>
</dbReference>
<evidence type="ECO:0000259" key="3">
    <source>
        <dbReference type="PROSITE" id="PS51087"/>
    </source>
</evidence>
<dbReference type="Gene3D" id="2.60.40.1470">
    <property type="entry name" value="ApaG domain"/>
    <property type="match status" value="1"/>
</dbReference>
<proteinExistence type="inferred from homology"/>
<accession>A0A6N1X1G0</accession>
<dbReference type="EMBL" id="CP054840">
    <property type="protein sequence ID" value="QKV51590.1"/>
    <property type="molecule type" value="Genomic_DNA"/>
</dbReference>
<dbReference type="HAMAP" id="MF_00791">
    <property type="entry name" value="ApaG"/>
    <property type="match status" value="1"/>
</dbReference>
<dbReference type="PROSITE" id="PS51087">
    <property type="entry name" value="APAG"/>
    <property type="match status" value="1"/>
</dbReference>
<evidence type="ECO:0000256" key="1">
    <source>
        <dbReference type="ARBA" id="ARBA00017693"/>
    </source>
</evidence>
<dbReference type="Proteomes" id="UP000509579">
    <property type="component" value="Chromosome"/>
</dbReference>
<dbReference type="SUPFAM" id="SSF110069">
    <property type="entry name" value="ApaG-like"/>
    <property type="match status" value="1"/>
</dbReference>
<feature type="domain" description="ApaG" evidence="3">
    <location>
        <begin position="1"/>
        <end position="124"/>
    </location>
</feature>
<evidence type="ECO:0000313" key="4">
    <source>
        <dbReference type="EMBL" id="QKV51590.1"/>
    </source>
</evidence>
<dbReference type="AlphaFoldDB" id="A0A6N1X1G0"/>